<evidence type="ECO:0000256" key="1">
    <source>
        <dbReference type="ARBA" id="ARBA00023295"/>
    </source>
</evidence>
<dbReference type="Proteomes" id="UP001432062">
    <property type="component" value="Chromosome"/>
</dbReference>
<dbReference type="SUPFAM" id="SSF48208">
    <property type="entry name" value="Six-hairpin glycosidases"/>
    <property type="match status" value="1"/>
</dbReference>
<dbReference type="InterPro" id="IPR037018">
    <property type="entry name" value="GH65_N"/>
</dbReference>
<dbReference type="InterPro" id="IPR008979">
    <property type="entry name" value="Galactose-bd-like_sf"/>
</dbReference>
<dbReference type="PROSITE" id="PS50022">
    <property type="entry name" value="FA58C_3"/>
    <property type="match status" value="1"/>
</dbReference>
<dbReference type="Pfam" id="PF03633">
    <property type="entry name" value="Glyco_hydro_65C"/>
    <property type="match status" value="1"/>
</dbReference>
<dbReference type="InterPro" id="IPR000421">
    <property type="entry name" value="FA58C"/>
</dbReference>
<keyword evidence="1" id="KW-0378">Hydrolase</keyword>
<dbReference type="Gene3D" id="2.70.98.40">
    <property type="entry name" value="Glycoside hydrolase, family 65, N-terminal domain"/>
    <property type="match status" value="1"/>
</dbReference>
<dbReference type="InterPro" id="IPR005195">
    <property type="entry name" value="Glyco_hydro_65_M"/>
</dbReference>
<dbReference type="Gene3D" id="2.60.420.10">
    <property type="entry name" value="Maltose phosphorylase, domain 3"/>
    <property type="match status" value="1"/>
</dbReference>
<dbReference type="InterPro" id="IPR005196">
    <property type="entry name" value="Glyco_hydro_65_N"/>
</dbReference>
<protein>
    <submittedName>
        <fullName evidence="4">Discoidin domain-containing protein</fullName>
    </submittedName>
</protein>
<reference evidence="4" key="1">
    <citation type="submission" date="2022-10" db="EMBL/GenBank/DDBJ databases">
        <title>The complete genomes of actinobacterial strains from the NBC collection.</title>
        <authorList>
            <person name="Joergensen T.S."/>
            <person name="Alvarez Arevalo M."/>
            <person name="Sterndorff E.B."/>
            <person name="Faurdal D."/>
            <person name="Vuksanovic O."/>
            <person name="Mourched A.-S."/>
            <person name="Charusanti P."/>
            <person name="Shaw S."/>
            <person name="Blin K."/>
            <person name="Weber T."/>
        </authorList>
    </citation>
    <scope>NUCLEOTIDE SEQUENCE</scope>
    <source>
        <strain evidence="4">NBC_01482</strain>
    </source>
</reference>
<dbReference type="Gene3D" id="2.60.120.260">
    <property type="entry name" value="Galactose-binding domain-like"/>
    <property type="match status" value="1"/>
</dbReference>
<proteinExistence type="predicted"/>
<dbReference type="PANTHER" id="PTHR11051:SF8">
    <property type="entry name" value="PROTEIN-GLUCOSYLGALACTOSYLHYDROXYLYSINE GLUCOSIDASE"/>
    <property type="match status" value="1"/>
</dbReference>
<sequence length="899" mass="96907">MSRRTAILLGIALAAVIMLAATAVLVAVHHTDRVASGACPDDPSASAPGWALSNDEVDVPIDAHPFVGNGYLGLRVPPRGMGYTATDEPTGWPLYTPAYDGAFVAGLYAHTPGVADNREVAAAIPNWSGLLVGVGEHTYSPATPAAQISNFTQTLHLRCGLVRTRLTWSAPDGKATDLVYDVLTDQVDQHVGAVHVTVMPHWSGEMVVSDLVDGAGARRVSQSEVGARDDDTIRVGFRTDGTDVGGEIVSVLRPGAGIASNAIQPMPPGRDLSARQDVRFPVRDGGTYQLTKFVGVDTTRTSPDPAATAFESAQRAVWTGWANLLAETSAAWRARWRGDIEVPGQPDVQTWTRGALYSLYSSTNSQQDNSISPVGLSSDNYGGAVFWDADIWMFPGLLQFAPESAKSVVDYRFRTLSAAQANAQRLGYRGAFYPWTSASRGDLDECHSWDPPHCLTQIHLQGDASLAAWQYYAATGDTGYLRERGWPVLRALAEFWASRVTRNDDGSYSIRNVAGPDEYSNGVNDAVYTNAVAALALRNATRAAEILGVPHRPEWTAIADGLRMPFDRNQRIFVQFDGYTGTPIKQADTVLLIYPLDWPMPPDVAANVLEYYSERTDPDGPAMTDSVHAIDAATIGVPGCATDTFLERAARPFVRAPFGQFTEARGAKVGAKDPLAGAPAFTFVTAAGGFLQTFTNGLLGLRFETDEIRIAPTLPPELPDGLTIRGIHWQGRTFDATIGPDETELTLTDGQPLQVRTDTETHRLDSALTVPTRRPDRTPTDNLARCKPVTTSSDEPGKYAEAAVDGTPATSWSPNTPTASLTVDLGQETHIARIVPHWAAPTPTTFTASPDNHTWTPITPDPTTGTLPTPLSTRYIRLELTTPIPHPTLRELEITGPRT</sequence>
<keyword evidence="1" id="KW-0326">Glycosidase</keyword>
<dbReference type="InterPro" id="IPR012341">
    <property type="entry name" value="6hp_glycosidase-like_sf"/>
</dbReference>
<organism evidence="4 5">
    <name type="scientific">Nocardia vinacea</name>
    <dbReference type="NCBI Taxonomy" id="96468"/>
    <lineage>
        <taxon>Bacteria</taxon>
        <taxon>Bacillati</taxon>
        <taxon>Actinomycetota</taxon>
        <taxon>Actinomycetes</taxon>
        <taxon>Mycobacteriales</taxon>
        <taxon>Nocardiaceae</taxon>
        <taxon>Nocardia</taxon>
    </lineage>
</organism>
<dbReference type="InterPro" id="IPR011013">
    <property type="entry name" value="Gal_mutarotase_sf_dom"/>
</dbReference>
<evidence type="ECO:0000313" key="4">
    <source>
        <dbReference type="EMBL" id="WUV46818.1"/>
    </source>
</evidence>
<dbReference type="Pfam" id="PF03636">
    <property type="entry name" value="Glyco_hydro_65N"/>
    <property type="match status" value="1"/>
</dbReference>
<keyword evidence="5" id="KW-1185">Reference proteome</keyword>
<evidence type="ECO:0000313" key="5">
    <source>
        <dbReference type="Proteomes" id="UP001432062"/>
    </source>
</evidence>
<dbReference type="InterPro" id="IPR005194">
    <property type="entry name" value="Glyco_hydro_65_C"/>
</dbReference>
<name>A0ABZ1YUW4_9NOCA</name>
<gene>
    <name evidence="4" type="ORF">OG563_00705</name>
</gene>
<feature type="region of interest" description="Disordered" evidence="2">
    <location>
        <begin position="772"/>
        <end position="800"/>
    </location>
</feature>
<dbReference type="SUPFAM" id="SSF49785">
    <property type="entry name" value="Galactose-binding domain-like"/>
    <property type="match status" value="1"/>
</dbReference>
<dbReference type="Pfam" id="PF00754">
    <property type="entry name" value="F5_F8_type_C"/>
    <property type="match status" value="1"/>
</dbReference>
<dbReference type="RefSeq" id="WP_329410866.1">
    <property type="nucleotide sequence ID" value="NZ_CP109441.1"/>
</dbReference>
<evidence type="ECO:0000256" key="2">
    <source>
        <dbReference type="SAM" id="MobiDB-lite"/>
    </source>
</evidence>
<evidence type="ECO:0000259" key="3">
    <source>
        <dbReference type="PROSITE" id="PS50022"/>
    </source>
</evidence>
<dbReference type="EMBL" id="CP109441">
    <property type="protein sequence ID" value="WUV46818.1"/>
    <property type="molecule type" value="Genomic_DNA"/>
</dbReference>
<accession>A0ABZ1YUW4</accession>
<feature type="region of interest" description="Disordered" evidence="2">
    <location>
        <begin position="847"/>
        <end position="868"/>
    </location>
</feature>
<dbReference type="PANTHER" id="PTHR11051">
    <property type="entry name" value="GLYCOSYL HYDROLASE-RELATED"/>
    <property type="match status" value="1"/>
</dbReference>
<dbReference type="InterPro" id="IPR008928">
    <property type="entry name" value="6-hairpin_glycosidase_sf"/>
</dbReference>
<dbReference type="Pfam" id="PF03632">
    <property type="entry name" value="Glyco_hydro_65m"/>
    <property type="match status" value="1"/>
</dbReference>
<dbReference type="Gene3D" id="1.50.10.10">
    <property type="match status" value="1"/>
</dbReference>
<dbReference type="SUPFAM" id="SSF74650">
    <property type="entry name" value="Galactose mutarotase-like"/>
    <property type="match status" value="1"/>
</dbReference>
<feature type="domain" description="F5/8 type C" evidence="3">
    <location>
        <begin position="772"/>
        <end position="897"/>
    </location>
</feature>